<proteinExistence type="predicted"/>
<gene>
    <name evidence="1" type="ORF">M3N64_01605</name>
</gene>
<name>A0ABT0M8R5_9BACL</name>
<organism evidence="1 2">
    <name type="scientific">Sporolactobacillus mangiferae</name>
    <dbReference type="NCBI Taxonomy" id="2940498"/>
    <lineage>
        <taxon>Bacteria</taxon>
        <taxon>Bacillati</taxon>
        <taxon>Bacillota</taxon>
        <taxon>Bacilli</taxon>
        <taxon>Bacillales</taxon>
        <taxon>Sporolactobacillaceae</taxon>
        <taxon>Sporolactobacillus</taxon>
    </lineage>
</organism>
<reference evidence="1 2" key="1">
    <citation type="submission" date="2022-05" db="EMBL/GenBank/DDBJ databases">
        <title>Sporolactobacillus sp nov CPB3-1, isolated from tree bark (Mangifera indica L.).</title>
        <authorList>
            <person name="Phuengjayaem S."/>
            <person name="Tanasupawat S."/>
        </authorList>
    </citation>
    <scope>NUCLEOTIDE SEQUENCE [LARGE SCALE GENOMIC DNA]</scope>
    <source>
        <strain evidence="1 2">CPB3-1</strain>
    </source>
</reference>
<evidence type="ECO:0000313" key="2">
    <source>
        <dbReference type="Proteomes" id="UP001203004"/>
    </source>
</evidence>
<keyword evidence="2" id="KW-1185">Reference proteome</keyword>
<dbReference type="EMBL" id="JAMAST010000001">
    <property type="protein sequence ID" value="MCL1630649.1"/>
    <property type="molecule type" value="Genomic_DNA"/>
</dbReference>
<sequence length="112" mass="12498">MSNHFNKTLIIGVIAGYIAGMTVTRIMNGKITLSSEQVLERVKHTAKNQLSFDGAWICLTPHIWSNDQLNHLVYKGGLICNEQGKNHHYDFVADAKSGTILQLKSQRRFSGA</sequence>
<accession>A0ABT0M8R5</accession>
<comment type="caution">
    <text evidence="1">The sequence shown here is derived from an EMBL/GenBank/DDBJ whole genome shotgun (WGS) entry which is preliminary data.</text>
</comment>
<evidence type="ECO:0008006" key="3">
    <source>
        <dbReference type="Google" id="ProtNLM"/>
    </source>
</evidence>
<dbReference type="RefSeq" id="WP_249096270.1">
    <property type="nucleotide sequence ID" value="NZ_JAMAST010000001.1"/>
</dbReference>
<protein>
    <recommendedName>
        <fullName evidence="3">PepSY domain-containing protein</fullName>
    </recommendedName>
</protein>
<evidence type="ECO:0000313" key="1">
    <source>
        <dbReference type="EMBL" id="MCL1630649.1"/>
    </source>
</evidence>
<dbReference type="Proteomes" id="UP001203004">
    <property type="component" value="Unassembled WGS sequence"/>
</dbReference>